<keyword evidence="3" id="KW-0966">Cell projection</keyword>
<dbReference type="GO" id="GO:0005737">
    <property type="term" value="C:cytoplasm"/>
    <property type="evidence" value="ECO:0007669"/>
    <property type="project" value="TreeGrafter"/>
</dbReference>
<sequence>MADELKKQGLFLDESYILRVLEPTVAKETQDLKYENETFLEKLTDIRNVISDITNHLENFAAEVDKRKMLAINLQNLANSSAKQKEVEQQQIQMKIIERTLELDRLKIESQYLQRCESELQEIFDNFNQNQ</sequence>
<dbReference type="STRING" id="568069.A0A1J1J8V5"/>
<evidence type="ECO:0000313" key="4">
    <source>
        <dbReference type="EMBL" id="CRL07934.1"/>
    </source>
</evidence>
<dbReference type="PANTHER" id="PTHR31978:SF1">
    <property type="entry name" value="INTRAFLAGELLAR TRANSPORT PROTEIN 20 HOMOLOG"/>
    <property type="match status" value="1"/>
</dbReference>
<dbReference type="InterPro" id="IPR028172">
    <property type="entry name" value="FT20"/>
</dbReference>
<dbReference type="EMBL" id="CVRI01000074">
    <property type="protein sequence ID" value="CRL07934.1"/>
    <property type="molecule type" value="Genomic_DNA"/>
</dbReference>
<dbReference type="GO" id="GO:0005813">
    <property type="term" value="C:centrosome"/>
    <property type="evidence" value="ECO:0007669"/>
    <property type="project" value="TreeGrafter"/>
</dbReference>
<dbReference type="GO" id="GO:0097546">
    <property type="term" value="C:ciliary base"/>
    <property type="evidence" value="ECO:0007669"/>
    <property type="project" value="TreeGrafter"/>
</dbReference>
<dbReference type="GO" id="GO:0097730">
    <property type="term" value="C:non-motile cilium"/>
    <property type="evidence" value="ECO:0007669"/>
    <property type="project" value="TreeGrafter"/>
</dbReference>
<evidence type="ECO:0000256" key="3">
    <source>
        <dbReference type="ARBA" id="ARBA00023273"/>
    </source>
</evidence>
<dbReference type="PANTHER" id="PTHR31978">
    <property type="entry name" value="INTRAFLAGELLAR TRANSPORT PROTEIN 20 HOMOLOG"/>
    <property type="match status" value="1"/>
</dbReference>
<evidence type="ECO:0000313" key="5">
    <source>
        <dbReference type="Proteomes" id="UP000183832"/>
    </source>
</evidence>
<reference evidence="4 5" key="1">
    <citation type="submission" date="2015-04" db="EMBL/GenBank/DDBJ databases">
        <authorList>
            <person name="Syromyatnikov M.Y."/>
            <person name="Popov V.N."/>
        </authorList>
    </citation>
    <scope>NUCLEOTIDE SEQUENCE [LARGE SCALE GENOMIC DNA]</scope>
</reference>
<dbReference type="Proteomes" id="UP000183832">
    <property type="component" value="Unassembled WGS sequence"/>
</dbReference>
<dbReference type="Pfam" id="PF14931">
    <property type="entry name" value="IFT20"/>
    <property type="match status" value="1"/>
</dbReference>
<dbReference type="GO" id="GO:0061512">
    <property type="term" value="P:protein localization to cilium"/>
    <property type="evidence" value="ECO:0007669"/>
    <property type="project" value="TreeGrafter"/>
</dbReference>
<proteinExistence type="predicted"/>
<keyword evidence="5" id="KW-1185">Reference proteome</keyword>
<dbReference type="OrthoDB" id="10254896at2759"/>
<comment type="subcellular location">
    <subcellularLocation>
        <location evidence="1">Cell projection</location>
        <location evidence="1">Cilium</location>
    </subcellularLocation>
</comment>
<protein>
    <submittedName>
        <fullName evidence="4">CLUMA_CG020897, isoform A</fullName>
    </submittedName>
</protein>
<accession>A0A1J1J8V5</accession>
<evidence type="ECO:0000256" key="1">
    <source>
        <dbReference type="ARBA" id="ARBA00004138"/>
    </source>
</evidence>
<keyword evidence="2" id="KW-0175">Coiled coil</keyword>
<dbReference type="AlphaFoldDB" id="A0A1J1J8V5"/>
<dbReference type="GO" id="GO:0030990">
    <property type="term" value="C:intraciliary transport particle"/>
    <property type="evidence" value="ECO:0007669"/>
    <property type="project" value="TreeGrafter"/>
</dbReference>
<dbReference type="GO" id="GO:0060271">
    <property type="term" value="P:cilium assembly"/>
    <property type="evidence" value="ECO:0007669"/>
    <property type="project" value="TreeGrafter"/>
</dbReference>
<evidence type="ECO:0000256" key="2">
    <source>
        <dbReference type="ARBA" id="ARBA00023054"/>
    </source>
</evidence>
<name>A0A1J1J8V5_9DIPT</name>
<gene>
    <name evidence="4" type="ORF">CLUMA_CG020897</name>
</gene>
<organism evidence="4 5">
    <name type="scientific">Clunio marinus</name>
    <dbReference type="NCBI Taxonomy" id="568069"/>
    <lineage>
        <taxon>Eukaryota</taxon>
        <taxon>Metazoa</taxon>
        <taxon>Ecdysozoa</taxon>
        <taxon>Arthropoda</taxon>
        <taxon>Hexapoda</taxon>
        <taxon>Insecta</taxon>
        <taxon>Pterygota</taxon>
        <taxon>Neoptera</taxon>
        <taxon>Endopterygota</taxon>
        <taxon>Diptera</taxon>
        <taxon>Nematocera</taxon>
        <taxon>Chironomoidea</taxon>
        <taxon>Chironomidae</taxon>
        <taxon>Clunio</taxon>
    </lineage>
</organism>
<dbReference type="GO" id="GO:0036064">
    <property type="term" value="C:ciliary basal body"/>
    <property type="evidence" value="ECO:0007669"/>
    <property type="project" value="TreeGrafter"/>
</dbReference>